<feature type="signal peptide" evidence="1">
    <location>
        <begin position="1"/>
        <end position="35"/>
    </location>
</feature>
<protein>
    <submittedName>
        <fullName evidence="2">Transglutaminase-like cysteine peptidase</fullName>
    </submittedName>
</protein>
<dbReference type="InterPro" id="IPR010319">
    <property type="entry name" value="Transglutaminase-like_Cys_pept"/>
</dbReference>
<keyword evidence="1" id="KW-0732">Signal</keyword>
<dbReference type="Gene3D" id="3.10.620.30">
    <property type="match status" value="1"/>
</dbReference>
<evidence type="ECO:0000256" key="1">
    <source>
        <dbReference type="SAM" id="SignalP"/>
    </source>
</evidence>
<evidence type="ECO:0000313" key="2">
    <source>
        <dbReference type="EMBL" id="NNM73260.1"/>
    </source>
</evidence>
<dbReference type="EMBL" id="JABEPP010000003">
    <property type="protein sequence ID" value="NNM73260.1"/>
    <property type="molecule type" value="Genomic_DNA"/>
</dbReference>
<proteinExistence type="predicted"/>
<comment type="caution">
    <text evidence="2">The sequence shown here is derived from an EMBL/GenBank/DDBJ whole genome shotgun (WGS) entry which is preliminary data.</text>
</comment>
<dbReference type="AlphaFoldDB" id="A0A849IB48"/>
<accession>A0A849IB48</accession>
<sequence length="221" mass="24162">MLRGGVGSRGFRGLTKVLAVAGAFLAVASASPSSAQTVAALPNAASIGRVDAAGSARPVQGWVKFCERYQGECDVNPAEPATVALNGRTWKALNAVNRKVNTTIKPRTDMEHWGVVDRWDLPEDGYGDCEDFQLLKRKILVEQYGFPKRAFRMTVVIDEQGEGHAVMMVRTDGGDLILDNKRSAILPWHETGYVFVKREGQDGREWVSLGEQTSPTTTANR</sequence>
<organism evidence="2 3">
    <name type="scientific">Enterovirga aerilata</name>
    <dbReference type="NCBI Taxonomy" id="2730920"/>
    <lineage>
        <taxon>Bacteria</taxon>
        <taxon>Pseudomonadati</taxon>
        <taxon>Pseudomonadota</taxon>
        <taxon>Alphaproteobacteria</taxon>
        <taxon>Hyphomicrobiales</taxon>
        <taxon>Methylobacteriaceae</taxon>
        <taxon>Enterovirga</taxon>
    </lineage>
</organism>
<gene>
    <name evidence="2" type="ORF">HJG44_12800</name>
</gene>
<reference evidence="2 3" key="1">
    <citation type="submission" date="2020-04" db="EMBL/GenBank/DDBJ databases">
        <title>Enterovirga sp. isolate from soil.</title>
        <authorList>
            <person name="Chea S."/>
            <person name="Kim D.-U."/>
        </authorList>
    </citation>
    <scope>NUCLEOTIDE SEQUENCE [LARGE SCALE GENOMIC DNA]</scope>
    <source>
        <strain evidence="2 3">DB1703</strain>
    </source>
</reference>
<evidence type="ECO:0000313" key="3">
    <source>
        <dbReference type="Proteomes" id="UP000564885"/>
    </source>
</evidence>
<feature type="chain" id="PRO_5032922613" evidence="1">
    <location>
        <begin position="36"/>
        <end position="221"/>
    </location>
</feature>
<dbReference type="Proteomes" id="UP000564885">
    <property type="component" value="Unassembled WGS sequence"/>
</dbReference>
<dbReference type="PANTHER" id="PTHR39327">
    <property type="match status" value="1"/>
</dbReference>
<name>A0A849IB48_9HYPH</name>
<keyword evidence="3" id="KW-1185">Reference proteome</keyword>
<dbReference type="PANTHER" id="PTHR39327:SF1">
    <property type="entry name" value="BLR5470 PROTEIN"/>
    <property type="match status" value="1"/>
</dbReference>
<dbReference type="RefSeq" id="WP_171218722.1">
    <property type="nucleotide sequence ID" value="NZ_JABEPP010000003.1"/>
</dbReference>
<dbReference type="Pfam" id="PF06035">
    <property type="entry name" value="Peptidase_C93"/>
    <property type="match status" value="1"/>
</dbReference>